<dbReference type="GO" id="GO:0005524">
    <property type="term" value="F:ATP binding"/>
    <property type="evidence" value="ECO:0007669"/>
    <property type="project" value="UniProtKB-UniRule"/>
</dbReference>
<evidence type="ECO:0000256" key="6">
    <source>
        <dbReference type="ARBA" id="ARBA00022842"/>
    </source>
</evidence>
<keyword evidence="5 8" id="KW-0067">ATP-binding</keyword>
<dbReference type="Proteomes" id="UP000030787">
    <property type="component" value="Chromosome"/>
</dbReference>
<dbReference type="KEGG" id="mear:Mpt1_c05110"/>
<dbReference type="CDD" id="cd05388">
    <property type="entry name" value="CobB_N"/>
    <property type="match status" value="1"/>
</dbReference>
<dbReference type="PROSITE" id="PS51274">
    <property type="entry name" value="GATASE_COBBQ"/>
    <property type="match status" value="1"/>
</dbReference>
<evidence type="ECO:0000256" key="5">
    <source>
        <dbReference type="ARBA" id="ARBA00022840"/>
    </source>
</evidence>
<keyword evidence="4 8" id="KW-0547">Nucleotide-binding</keyword>
<evidence type="ECO:0000256" key="7">
    <source>
        <dbReference type="ARBA" id="ARBA00022962"/>
    </source>
</evidence>
<dbReference type="NCBIfam" id="NF002204">
    <property type="entry name" value="PRK01077.1"/>
    <property type="match status" value="1"/>
</dbReference>
<comment type="pathway">
    <text evidence="8">Cofactor biosynthesis; adenosylcobalamin biosynthesis; cob(II)yrinate a,c-diamide from sirohydrochlorin (anaerobic route): step 10/10.</text>
</comment>
<dbReference type="PANTHER" id="PTHR43873:SF1">
    <property type="entry name" value="COBYRINATE A,C-DIAMIDE SYNTHASE"/>
    <property type="match status" value="1"/>
</dbReference>
<dbReference type="InterPro" id="IPR002586">
    <property type="entry name" value="CobQ/CobB/MinD/ParA_Nub-bd_dom"/>
</dbReference>
<evidence type="ECO:0000256" key="2">
    <source>
        <dbReference type="ARBA" id="ARBA00022573"/>
    </source>
</evidence>
<gene>
    <name evidence="11" type="primary">cobB2</name>
    <name evidence="8" type="synonym">cbiA</name>
    <name evidence="11" type="ORF">Mpt1_c05110</name>
</gene>
<evidence type="ECO:0000259" key="10">
    <source>
        <dbReference type="Pfam" id="PF07685"/>
    </source>
</evidence>
<dbReference type="EMBL" id="CP010070">
    <property type="protein sequence ID" value="AIZ56402.1"/>
    <property type="molecule type" value="Genomic_DNA"/>
</dbReference>
<dbReference type="HAMAP" id="MF_00027">
    <property type="entry name" value="CobB_CbiA"/>
    <property type="match status" value="1"/>
</dbReference>
<organism evidence="11 12">
    <name type="scientific">Candidatus Methanoplasma termitum</name>
    <dbReference type="NCBI Taxonomy" id="1577791"/>
    <lineage>
        <taxon>Archaea</taxon>
        <taxon>Methanobacteriati</taxon>
        <taxon>Thermoplasmatota</taxon>
        <taxon>Thermoplasmata</taxon>
        <taxon>Methanomassiliicoccales</taxon>
        <taxon>Methanomassiliicoccaceae</taxon>
        <taxon>Candidatus Methanoplasma</taxon>
    </lineage>
</organism>
<dbReference type="RefSeq" id="WP_048113698.1">
    <property type="nucleotide sequence ID" value="NZ_CP010070.1"/>
</dbReference>
<dbReference type="Pfam" id="PF01656">
    <property type="entry name" value="CbiA"/>
    <property type="match status" value="1"/>
</dbReference>
<dbReference type="NCBIfam" id="TIGR00379">
    <property type="entry name" value="cobB"/>
    <property type="match status" value="1"/>
</dbReference>
<accession>A0A0A7LDJ6</accession>
<dbReference type="HOGENOM" id="CLU_022752_2_0_2"/>
<dbReference type="InterPro" id="IPR004484">
    <property type="entry name" value="CbiA/CobB_synth"/>
</dbReference>
<dbReference type="Gene3D" id="3.40.50.880">
    <property type="match status" value="1"/>
</dbReference>
<comment type="catalytic activity">
    <reaction evidence="8">
        <text>cob(II)yrinate + 2 L-glutamine + 2 ATP + 2 H2O = cob(II)yrinate a,c diamide + 2 L-glutamate + 2 ADP + 2 phosphate + 2 H(+)</text>
        <dbReference type="Rhea" id="RHEA:26289"/>
        <dbReference type="ChEBI" id="CHEBI:15377"/>
        <dbReference type="ChEBI" id="CHEBI:15378"/>
        <dbReference type="ChEBI" id="CHEBI:29985"/>
        <dbReference type="ChEBI" id="CHEBI:30616"/>
        <dbReference type="ChEBI" id="CHEBI:43474"/>
        <dbReference type="ChEBI" id="CHEBI:58359"/>
        <dbReference type="ChEBI" id="CHEBI:58537"/>
        <dbReference type="ChEBI" id="CHEBI:58894"/>
        <dbReference type="ChEBI" id="CHEBI:456216"/>
        <dbReference type="EC" id="6.3.5.11"/>
    </reaction>
</comment>
<evidence type="ECO:0000259" key="9">
    <source>
        <dbReference type="Pfam" id="PF01656"/>
    </source>
</evidence>
<dbReference type="PANTHER" id="PTHR43873">
    <property type="entry name" value="COBYRINATE A,C-DIAMIDE SYNTHASE"/>
    <property type="match status" value="1"/>
</dbReference>
<reference evidence="11 12" key="1">
    <citation type="journal article" date="2014" name="Appl. Environ. Microbiol.">
        <title>Comparative Genome Analysis of 'Candidatus Methanoplasma termitum' Indicates a New Mode of Energy Metabolism in the Seventh Order of Methanogens.</title>
        <authorList>
            <person name="Lang K."/>
            <person name="Schuldes J."/>
            <person name="Klingl A."/>
            <person name="Poehlein A."/>
            <person name="Daniel R."/>
            <person name="Brune A."/>
        </authorList>
    </citation>
    <scope>NUCLEOTIDE SEQUENCE [LARGE SCALE GENOMIC DNA]</scope>
    <source>
        <strain evidence="12">Mpt1</strain>
    </source>
</reference>
<comment type="cofactor">
    <cofactor evidence="1 8">
        <name>Mg(2+)</name>
        <dbReference type="ChEBI" id="CHEBI:18420"/>
    </cofactor>
</comment>
<evidence type="ECO:0000256" key="3">
    <source>
        <dbReference type="ARBA" id="ARBA00022598"/>
    </source>
</evidence>
<evidence type="ECO:0000256" key="1">
    <source>
        <dbReference type="ARBA" id="ARBA00001946"/>
    </source>
</evidence>
<dbReference type="CDD" id="cd03130">
    <property type="entry name" value="GATase1_CobB"/>
    <property type="match status" value="1"/>
</dbReference>
<dbReference type="Pfam" id="PF07685">
    <property type="entry name" value="GATase_3"/>
    <property type="match status" value="1"/>
</dbReference>
<protein>
    <recommendedName>
        <fullName evidence="8">Cobyrinate a,c-diamide synthase</fullName>
        <ecNumber evidence="8">6.3.5.11</ecNumber>
    </recommendedName>
    <alternativeName>
        <fullName evidence="8">Cobyrinic acid a,c-diamide synthetase</fullName>
    </alternativeName>
</protein>
<comment type="domain">
    <text evidence="8">Comprises of two domains. The C-terminal domain contains the binding site for glutamine and catalyzes the hydrolysis of this substrate to glutamate and ammonia. The N-terminal domain is anticipated to bind ATP and cobyrinate and catalyzes the ultimate synthesis of the diamide product. The ammonia produced via the glutaminase domain is probably translocated to the adjacent domain via a molecular tunnel, where it reacts with an activated intermediate.</text>
</comment>
<dbReference type="SUPFAM" id="SSF52317">
    <property type="entry name" value="Class I glutamine amidotransferase-like"/>
    <property type="match status" value="1"/>
</dbReference>
<dbReference type="InterPro" id="IPR029062">
    <property type="entry name" value="Class_I_gatase-like"/>
</dbReference>
<dbReference type="Gene3D" id="3.40.50.300">
    <property type="entry name" value="P-loop containing nucleotide triphosphate hydrolases"/>
    <property type="match status" value="1"/>
</dbReference>
<keyword evidence="12" id="KW-1185">Reference proteome</keyword>
<evidence type="ECO:0000313" key="11">
    <source>
        <dbReference type="EMBL" id="AIZ56402.1"/>
    </source>
</evidence>
<dbReference type="InterPro" id="IPR011698">
    <property type="entry name" value="GATase_3"/>
</dbReference>
<dbReference type="InterPro" id="IPR027417">
    <property type="entry name" value="P-loop_NTPase"/>
</dbReference>
<dbReference type="GeneID" id="24818180"/>
<feature type="domain" description="CobQ/CobB/MinD/ParA nucleotide binding" evidence="9">
    <location>
        <begin position="8"/>
        <end position="190"/>
    </location>
</feature>
<feature type="domain" description="CobB/CobQ-like glutamine amidotransferase" evidence="10">
    <location>
        <begin position="245"/>
        <end position="434"/>
    </location>
</feature>
<dbReference type="GO" id="GO:0042242">
    <property type="term" value="F:cobyrinic acid a,c-diamide synthase activity"/>
    <property type="evidence" value="ECO:0007669"/>
    <property type="project" value="UniProtKB-UniRule"/>
</dbReference>
<evidence type="ECO:0000313" key="12">
    <source>
        <dbReference type="Proteomes" id="UP000030787"/>
    </source>
</evidence>
<evidence type="ECO:0000256" key="8">
    <source>
        <dbReference type="HAMAP-Rule" id="MF_00027"/>
    </source>
</evidence>
<dbReference type="EC" id="6.3.5.11" evidence="8"/>
<proteinExistence type="inferred from homology"/>
<feature type="site" description="Increases nucleophilicity of active site Cys" evidence="8">
    <location>
        <position position="428"/>
    </location>
</feature>
<evidence type="ECO:0000256" key="4">
    <source>
        <dbReference type="ARBA" id="ARBA00022741"/>
    </source>
</evidence>
<dbReference type="STRING" id="1577791.Mpt1_c05110"/>
<keyword evidence="2 8" id="KW-0169">Cobalamin biosynthesis</keyword>
<feature type="active site" description="Nucleophile" evidence="8">
    <location>
        <position position="326"/>
    </location>
</feature>
<keyword evidence="7 8" id="KW-0315">Glutamine amidotransferase</keyword>
<name>A0A0A7LDJ6_9ARCH</name>
<comment type="miscellaneous">
    <text evidence="8">The a and c carboxylates of cobyrinate are activated for nucleophilic attack via formation of a phosphorylated intermediate by ATP. CbiA catalyzes first the amidation of the c-carboxylate, and then that of the a-carboxylate.</text>
</comment>
<comment type="function">
    <text evidence="8">Catalyzes the ATP-dependent amidation of the two carboxylate groups at positions a and c of cobyrinate, using either L-glutamine or ammonia as the nitrogen source.</text>
</comment>
<dbReference type="UniPathway" id="UPA00148">
    <property type="reaction ID" value="UER00231"/>
</dbReference>
<dbReference type="GO" id="GO:0009236">
    <property type="term" value="P:cobalamin biosynthetic process"/>
    <property type="evidence" value="ECO:0007669"/>
    <property type="project" value="UniProtKB-UniRule"/>
</dbReference>
<dbReference type="AlphaFoldDB" id="A0A0A7LDJ6"/>
<sequence length="451" mass="49509">MPKNIPRVVIAATHSGAGKSTITMGLLMTLQKKGLDPQSFKTGPDYLDPMHHTMVLGKECRNLDTWMFGSEAERLFVNGSEGSGISVIEGVMGLYDGVDGINEEGSTAHLSKILKAPVILVIDARSMARSAGAIAAGFKDYDKDVFLAGVIFNRVGSANHMRILESSLKGIPCLGGVFRDDCMKLESRHLGLIPAAENYDREKYEKIAEHVEKCVDIEKILNIARSAPPISREYRQTTPPKKKVRIGVAKDKAFNFYYIHNIESLEEAGAEIVPFSPIDDDLPDVDGLYFGGGFPELFSADLERNSSMMAAVKKASDDGMPIYAECGGMMYLSESLIDLDGKEHKMCGVFDSVSNMTDSRATLGYVEMTAAEDNMLCEKGWSVRGHEFHYSKTSAKQEKYAFRLSRGFGIENGRDGMVVGNTVAGYTHIHFASNPKIPGRFVGNCYKYAKN</sequence>
<dbReference type="OrthoDB" id="8896at2157"/>
<dbReference type="SUPFAM" id="SSF52540">
    <property type="entry name" value="P-loop containing nucleoside triphosphate hydrolases"/>
    <property type="match status" value="1"/>
</dbReference>
<comment type="similarity">
    <text evidence="8">Belongs to the CobB/CbiA family.</text>
</comment>
<keyword evidence="3 8" id="KW-0436">Ligase</keyword>
<keyword evidence="6 8" id="KW-0460">Magnesium</keyword>